<evidence type="ECO:0000256" key="1">
    <source>
        <dbReference type="SAM" id="MobiDB-lite"/>
    </source>
</evidence>
<feature type="compositionally biased region" description="Basic and acidic residues" evidence="1">
    <location>
        <begin position="7"/>
        <end position="16"/>
    </location>
</feature>
<sequence length="102" mass="11309">MVPTLHAKYERAHQDLPKLPSKTLLNPPPHQTRPHRETNASPLRSTTSPGTSASTNTRSSVDAQKHHDAGESGAYVRHAIDADHPPPRNSWRKSIPSPRKDE</sequence>
<dbReference type="EMBL" id="KI913120">
    <property type="protein sequence ID" value="ETV83153.1"/>
    <property type="molecule type" value="Genomic_DNA"/>
</dbReference>
<dbReference type="VEuPathDB" id="FungiDB:H257_03955"/>
<feature type="region of interest" description="Disordered" evidence="1">
    <location>
        <begin position="1"/>
        <end position="102"/>
    </location>
</feature>
<gene>
    <name evidence="2" type="ORF">H257_03955</name>
</gene>
<dbReference type="GeneID" id="20805951"/>
<accession>W4GW74</accession>
<reference evidence="2" key="1">
    <citation type="submission" date="2013-12" db="EMBL/GenBank/DDBJ databases">
        <title>The Genome Sequence of Aphanomyces astaci APO3.</title>
        <authorList>
            <consortium name="The Broad Institute Genomics Platform"/>
            <person name="Russ C."/>
            <person name="Tyler B."/>
            <person name="van West P."/>
            <person name="Dieguez-Uribeondo J."/>
            <person name="Young S.K."/>
            <person name="Zeng Q."/>
            <person name="Gargeya S."/>
            <person name="Fitzgerald M."/>
            <person name="Abouelleil A."/>
            <person name="Alvarado L."/>
            <person name="Chapman S.B."/>
            <person name="Gainer-Dewar J."/>
            <person name="Goldberg J."/>
            <person name="Griggs A."/>
            <person name="Gujja S."/>
            <person name="Hansen M."/>
            <person name="Howarth C."/>
            <person name="Imamovic A."/>
            <person name="Ireland A."/>
            <person name="Larimer J."/>
            <person name="McCowan C."/>
            <person name="Murphy C."/>
            <person name="Pearson M."/>
            <person name="Poon T.W."/>
            <person name="Priest M."/>
            <person name="Roberts A."/>
            <person name="Saif S."/>
            <person name="Shea T."/>
            <person name="Sykes S."/>
            <person name="Wortman J."/>
            <person name="Nusbaum C."/>
            <person name="Birren B."/>
        </authorList>
    </citation>
    <scope>NUCLEOTIDE SEQUENCE [LARGE SCALE GENOMIC DNA]</scope>
    <source>
        <strain evidence="2">APO3</strain>
    </source>
</reference>
<name>W4GW74_APHAT</name>
<organism evidence="2">
    <name type="scientific">Aphanomyces astaci</name>
    <name type="common">Crayfish plague agent</name>
    <dbReference type="NCBI Taxonomy" id="112090"/>
    <lineage>
        <taxon>Eukaryota</taxon>
        <taxon>Sar</taxon>
        <taxon>Stramenopiles</taxon>
        <taxon>Oomycota</taxon>
        <taxon>Saprolegniomycetes</taxon>
        <taxon>Saprolegniales</taxon>
        <taxon>Verrucalvaceae</taxon>
        <taxon>Aphanomyces</taxon>
    </lineage>
</organism>
<dbReference type="RefSeq" id="XP_009826583.1">
    <property type="nucleotide sequence ID" value="XM_009828281.1"/>
</dbReference>
<protein>
    <submittedName>
        <fullName evidence="2">Uncharacterized protein</fullName>
    </submittedName>
</protein>
<feature type="compositionally biased region" description="Polar residues" evidence="1">
    <location>
        <begin position="39"/>
        <end position="62"/>
    </location>
</feature>
<proteinExistence type="predicted"/>
<evidence type="ECO:0000313" key="2">
    <source>
        <dbReference type="EMBL" id="ETV83153.1"/>
    </source>
</evidence>
<dbReference type="AlphaFoldDB" id="W4GW74"/>